<sequence>MTAPDATGQTEIAASPEAVYAFLSDPARMSEIAEETVKVLRRDSTAGQTGSRFLGVNRNGRRVWPTIGKVTDADSARRFAFEVEAVPGVPVARWQYDIEPTAAGCRVVESTWDKRPRWFVPATRPITGVADRVSVNARNIETTLARLKARLETGAQA</sequence>
<keyword evidence="2" id="KW-1185">Reference proteome</keyword>
<dbReference type="InterPro" id="IPR019587">
    <property type="entry name" value="Polyketide_cyclase/dehydratase"/>
</dbReference>
<dbReference type="KEGG" id="nsn:EXE58_11730"/>
<gene>
    <name evidence="1" type="ORF">EXE58_11730</name>
</gene>
<dbReference type="SUPFAM" id="SSF55961">
    <property type="entry name" value="Bet v1-like"/>
    <property type="match status" value="1"/>
</dbReference>
<dbReference type="InterPro" id="IPR023393">
    <property type="entry name" value="START-like_dom_sf"/>
</dbReference>
<name>A0A4P7IFP3_9ACTN</name>
<reference evidence="1 2" key="1">
    <citation type="submission" date="2019-03" db="EMBL/GenBank/DDBJ databases">
        <title>Three New Species of Nocardioides, Nocardioides euryhalodurans sp. nov., Nocardioides seonyuensis sp. nov. and Nocardioides eburneoflavus sp. nov. Iolated from Soil.</title>
        <authorList>
            <person name="Roh S.G."/>
            <person name="Lee C."/>
            <person name="Kim M.-K."/>
            <person name="Kim S.B."/>
        </authorList>
    </citation>
    <scope>NUCLEOTIDE SEQUENCE [LARGE SCALE GENOMIC DNA]</scope>
    <source>
        <strain evidence="1 2">MMS17-SY207-3</strain>
    </source>
</reference>
<dbReference type="OrthoDB" id="4618973at2"/>
<protein>
    <submittedName>
        <fullName evidence="1">SRPBCC family protein</fullName>
    </submittedName>
</protein>
<accession>A0A4P7IFP3</accession>
<proteinExistence type="predicted"/>
<organism evidence="1 2">
    <name type="scientific">Nocardioides seonyuensis</name>
    <dbReference type="NCBI Taxonomy" id="2518371"/>
    <lineage>
        <taxon>Bacteria</taxon>
        <taxon>Bacillati</taxon>
        <taxon>Actinomycetota</taxon>
        <taxon>Actinomycetes</taxon>
        <taxon>Propionibacteriales</taxon>
        <taxon>Nocardioidaceae</taxon>
        <taxon>Nocardioides</taxon>
    </lineage>
</organism>
<dbReference type="AlphaFoldDB" id="A0A4P7IFP3"/>
<dbReference type="Proteomes" id="UP000294853">
    <property type="component" value="Chromosome"/>
</dbReference>
<dbReference type="RefSeq" id="WP_135268057.1">
    <property type="nucleotide sequence ID" value="NZ_CP038436.1"/>
</dbReference>
<dbReference type="Gene3D" id="3.30.530.20">
    <property type="match status" value="1"/>
</dbReference>
<evidence type="ECO:0000313" key="1">
    <source>
        <dbReference type="EMBL" id="QBX56066.1"/>
    </source>
</evidence>
<dbReference type="Pfam" id="PF10604">
    <property type="entry name" value="Polyketide_cyc2"/>
    <property type="match status" value="1"/>
</dbReference>
<evidence type="ECO:0000313" key="2">
    <source>
        <dbReference type="Proteomes" id="UP000294853"/>
    </source>
</evidence>
<dbReference type="EMBL" id="CP038436">
    <property type="protein sequence ID" value="QBX56066.1"/>
    <property type="molecule type" value="Genomic_DNA"/>
</dbReference>
<dbReference type="CDD" id="cd07812">
    <property type="entry name" value="SRPBCC"/>
    <property type="match status" value="1"/>
</dbReference>